<evidence type="ECO:0000256" key="5">
    <source>
        <dbReference type="ARBA" id="ARBA00022448"/>
    </source>
</evidence>
<keyword evidence="8 10" id="KW-0653">Protein transport</keyword>
<dbReference type="InterPro" id="IPR029046">
    <property type="entry name" value="LolA/LolB/LppX"/>
</dbReference>
<evidence type="ECO:0000256" key="3">
    <source>
        <dbReference type="ARBA" id="ARBA00011245"/>
    </source>
</evidence>
<dbReference type="GO" id="GO:0042953">
    <property type="term" value="P:lipoprotein transport"/>
    <property type="evidence" value="ECO:0007669"/>
    <property type="project" value="InterPro"/>
</dbReference>
<accession>A0A516SIQ2</accession>
<comment type="subcellular location">
    <subcellularLocation>
        <location evidence="1 10">Periplasm</location>
    </subcellularLocation>
</comment>
<dbReference type="KEGG" id="cari:FNU76_17755"/>
<keyword evidence="13" id="KW-1185">Reference proteome</keyword>
<evidence type="ECO:0000256" key="4">
    <source>
        <dbReference type="ARBA" id="ARBA00014035"/>
    </source>
</evidence>
<evidence type="ECO:0000256" key="6">
    <source>
        <dbReference type="ARBA" id="ARBA00022729"/>
    </source>
</evidence>
<proteinExistence type="inferred from homology"/>
<dbReference type="PANTHER" id="PTHR35869:SF1">
    <property type="entry name" value="OUTER-MEMBRANE LIPOPROTEIN CARRIER PROTEIN"/>
    <property type="match status" value="1"/>
</dbReference>
<evidence type="ECO:0000313" key="12">
    <source>
        <dbReference type="EMBL" id="QDQ28039.1"/>
    </source>
</evidence>
<keyword evidence="7 10" id="KW-0574">Periplasm</keyword>
<evidence type="ECO:0000256" key="2">
    <source>
        <dbReference type="ARBA" id="ARBA00007615"/>
    </source>
</evidence>
<comment type="function">
    <text evidence="10">Participates in the translocation of lipoproteins from the inner membrane to the outer membrane. Only forms a complex with a lipoprotein if the residue after the N-terminal Cys is not an aspartate (The Asp acts as a targeting signal to indicate that the lipoprotein should stay in the inner membrane).</text>
</comment>
<dbReference type="Pfam" id="PF03548">
    <property type="entry name" value="LolA"/>
    <property type="match status" value="1"/>
</dbReference>
<dbReference type="EMBL" id="CP041730">
    <property type="protein sequence ID" value="QDQ28039.1"/>
    <property type="molecule type" value="Genomic_DNA"/>
</dbReference>
<dbReference type="GO" id="GO:0044874">
    <property type="term" value="P:lipoprotein localization to outer membrane"/>
    <property type="evidence" value="ECO:0007669"/>
    <property type="project" value="UniProtKB-UniRule"/>
</dbReference>
<dbReference type="NCBIfam" id="TIGR00547">
    <property type="entry name" value="lolA"/>
    <property type="match status" value="1"/>
</dbReference>
<evidence type="ECO:0000256" key="7">
    <source>
        <dbReference type="ARBA" id="ARBA00022764"/>
    </source>
</evidence>
<name>A0A516SIQ2_9NEIS</name>
<evidence type="ECO:0000256" key="10">
    <source>
        <dbReference type="HAMAP-Rule" id="MF_00240"/>
    </source>
</evidence>
<evidence type="ECO:0000256" key="1">
    <source>
        <dbReference type="ARBA" id="ARBA00004418"/>
    </source>
</evidence>
<evidence type="ECO:0000256" key="8">
    <source>
        <dbReference type="ARBA" id="ARBA00022927"/>
    </source>
</evidence>
<keyword evidence="5 10" id="KW-0813">Transport</keyword>
<comment type="similarity">
    <text evidence="2 10">Belongs to the LolA family.</text>
</comment>
<dbReference type="Proteomes" id="UP000317550">
    <property type="component" value="Chromosome"/>
</dbReference>
<organism evidence="12 13">
    <name type="scientific">Chitinimonas arctica</name>
    <dbReference type="NCBI Taxonomy" id="2594795"/>
    <lineage>
        <taxon>Bacteria</taxon>
        <taxon>Pseudomonadati</taxon>
        <taxon>Pseudomonadota</taxon>
        <taxon>Betaproteobacteria</taxon>
        <taxon>Neisseriales</taxon>
        <taxon>Chitinibacteraceae</taxon>
        <taxon>Chitinimonas</taxon>
    </lineage>
</organism>
<reference evidence="13" key="1">
    <citation type="submission" date="2019-07" db="EMBL/GenBank/DDBJ databases">
        <title>Chitinimonas sp. nov., isolated from Ny-Alesund, arctica soil.</title>
        <authorList>
            <person name="Xu Q."/>
            <person name="Peng F."/>
        </authorList>
    </citation>
    <scope>NUCLEOTIDE SEQUENCE [LARGE SCALE GENOMIC DNA]</scope>
    <source>
        <strain evidence="13">R3-44</strain>
    </source>
</reference>
<dbReference type="SUPFAM" id="SSF89392">
    <property type="entry name" value="Prokaryotic lipoproteins and lipoprotein localization factors"/>
    <property type="match status" value="1"/>
</dbReference>
<dbReference type="InterPro" id="IPR004564">
    <property type="entry name" value="OM_lipoprot_carrier_LolA-like"/>
</dbReference>
<comment type="subunit">
    <text evidence="3 10">Monomer.</text>
</comment>
<dbReference type="RefSeq" id="WP_144279426.1">
    <property type="nucleotide sequence ID" value="NZ_CP041730.1"/>
</dbReference>
<evidence type="ECO:0000256" key="11">
    <source>
        <dbReference type="SAM" id="SignalP"/>
    </source>
</evidence>
<dbReference type="InterPro" id="IPR018323">
    <property type="entry name" value="OM_lipoprot_carrier_LolA_Pbac"/>
</dbReference>
<dbReference type="PANTHER" id="PTHR35869">
    <property type="entry name" value="OUTER-MEMBRANE LIPOPROTEIN CARRIER PROTEIN"/>
    <property type="match status" value="1"/>
</dbReference>
<gene>
    <name evidence="10 12" type="primary">lolA</name>
    <name evidence="12" type="ORF">FNU76_17755</name>
</gene>
<feature type="chain" id="PRO_5027753283" description="Outer-membrane lipoprotein carrier protein" evidence="11">
    <location>
        <begin position="16"/>
        <end position="199"/>
    </location>
</feature>
<evidence type="ECO:0000256" key="9">
    <source>
        <dbReference type="ARBA" id="ARBA00023186"/>
    </source>
</evidence>
<dbReference type="GO" id="GO:0042597">
    <property type="term" value="C:periplasmic space"/>
    <property type="evidence" value="ECO:0007669"/>
    <property type="project" value="UniProtKB-SubCell"/>
</dbReference>
<dbReference type="HAMAP" id="MF_00240">
    <property type="entry name" value="LolA"/>
    <property type="match status" value="1"/>
</dbReference>
<dbReference type="Gene3D" id="2.50.20.10">
    <property type="entry name" value="Lipoprotein localisation LolA/LolB/LppX"/>
    <property type="match status" value="1"/>
</dbReference>
<keyword evidence="6 11" id="KW-0732">Signal</keyword>
<dbReference type="AlphaFoldDB" id="A0A516SIQ2"/>
<sequence length="199" mass="22024">MRRLLFILLSLPSFAGGLEQLKGFLAQTQAFTASFQQTVTQKGGKQQHAGGTVAIQRPGKFDWRYVKPYEQRVVGDGKQLWIYDPDLNQVTRKQLDRALGDSPAALLAGSNDLEKSYRLGELGKRDDLEWIEATPLNRDSGFEKVRIGFKDAQPMAMELADSFGQTTSIRFSGVTRNPKLSAGQFQFVPPKGADVVSAD</sequence>
<keyword evidence="9 10" id="KW-0143">Chaperone</keyword>
<dbReference type="CDD" id="cd16325">
    <property type="entry name" value="LolA"/>
    <property type="match status" value="1"/>
</dbReference>
<feature type="signal peptide" evidence="11">
    <location>
        <begin position="1"/>
        <end position="15"/>
    </location>
</feature>
<evidence type="ECO:0000313" key="13">
    <source>
        <dbReference type="Proteomes" id="UP000317550"/>
    </source>
</evidence>
<dbReference type="OrthoDB" id="4822274at2"/>
<protein>
    <recommendedName>
        <fullName evidence="4 10">Outer-membrane lipoprotein carrier protein</fullName>
    </recommendedName>
</protein>
<keyword evidence="12" id="KW-0449">Lipoprotein</keyword>